<comment type="caution">
    <text evidence="1">The sequence shown here is derived from an EMBL/GenBank/DDBJ whole genome shotgun (WGS) entry which is preliminary data.</text>
</comment>
<reference evidence="1" key="1">
    <citation type="submission" date="2017-08" db="EMBL/GenBank/DDBJ databases">
        <authorList>
            <person name="Polle J.E."/>
            <person name="Barry K."/>
            <person name="Cushman J."/>
            <person name="Schmutz J."/>
            <person name="Tran D."/>
            <person name="Hathwaick L.T."/>
            <person name="Yim W.C."/>
            <person name="Jenkins J."/>
            <person name="Mckie-Krisberg Z.M."/>
            <person name="Prochnik S."/>
            <person name="Lindquist E."/>
            <person name="Dockter R.B."/>
            <person name="Adam C."/>
            <person name="Molina H."/>
            <person name="Bunkerborg J."/>
            <person name="Jin E."/>
            <person name="Buchheim M."/>
            <person name="Magnuson J."/>
        </authorList>
    </citation>
    <scope>NUCLEOTIDE SEQUENCE</scope>
    <source>
        <strain evidence="1">CCAP 19/18</strain>
    </source>
</reference>
<evidence type="ECO:0000313" key="1">
    <source>
        <dbReference type="EMBL" id="KAF5826625.1"/>
    </source>
</evidence>
<proteinExistence type="predicted"/>
<gene>
    <name evidence="1" type="ORF">DUNSADRAFT_2500</name>
</gene>
<accession>A0ABQ7FW79</accession>
<sequence length="76" mass="8564">MHTPIILSSRTLETLVCSSVAMLAQHLTLSVLMLPICDDFQRIFFLLRKILPKTLVPRLHTLCHLESVTIIPLTIG</sequence>
<dbReference type="EMBL" id="MU070803">
    <property type="protein sequence ID" value="KAF5826625.1"/>
    <property type="molecule type" value="Genomic_DNA"/>
</dbReference>
<protein>
    <submittedName>
        <fullName evidence="1">Uncharacterized protein</fullName>
    </submittedName>
</protein>
<keyword evidence="2" id="KW-1185">Reference proteome</keyword>
<dbReference type="Proteomes" id="UP000815325">
    <property type="component" value="Unassembled WGS sequence"/>
</dbReference>
<evidence type="ECO:0000313" key="2">
    <source>
        <dbReference type="Proteomes" id="UP000815325"/>
    </source>
</evidence>
<organism evidence="1 2">
    <name type="scientific">Dunaliella salina</name>
    <name type="common">Green alga</name>
    <name type="synonym">Protococcus salinus</name>
    <dbReference type="NCBI Taxonomy" id="3046"/>
    <lineage>
        <taxon>Eukaryota</taxon>
        <taxon>Viridiplantae</taxon>
        <taxon>Chlorophyta</taxon>
        <taxon>core chlorophytes</taxon>
        <taxon>Chlorophyceae</taxon>
        <taxon>CS clade</taxon>
        <taxon>Chlamydomonadales</taxon>
        <taxon>Dunaliellaceae</taxon>
        <taxon>Dunaliella</taxon>
    </lineage>
</organism>
<name>A0ABQ7FW79_DUNSA</name>